<organism evidence="1">
    <name type="scientific">marine sediment metagenome</name>
    <dbReference type="NCBI Taxonomy" id="412755"/>
    <lineage>
        <taxon>unclassified sequences</taxon>
        <taxon>metagenomes</taxon>
        <taxon>ecological metagenomes</taxon>
    </lineage>
</organism>
<accession>A0A0F8ZVB1</accession>
<dbReference type="EMBL" id="LAZR01058239">
    <property type="protein sequence ID" value="KKK70329.1"/>
    <property type="molecule type" value="Genomic_DNA"/>
</dbReference>
<gene>
    <name evidence="1" type="ORF">LCGC14_2925070</name>
</gene>
<reference evidence="1" key="1">
    <citation type="journal article" date="2015" name="Nature">
        <title>Complex archaea that bridge the gap between prokaryotes and eukaryotes.</title>
        <authorList>
            <person name="Spang A."/>
            <person name="Saw J.H."/>
            <person name="Jorgensen S.L."/>
            <person name="Zaremba-Niedzwiedzka K."/>
            <person name="Martijn J."/>
            <person name="Lind A.E."/>
            <person name="van Eijk R."/>
            <person name="Schleper C."/>
            <person name="Guy L."/>
            <person name="Ettema T.J."/>
        </authorList>
    </citation>
    <scope>NUCLEOTIDE SEQUENCE</scope>
</reference>
<proteinExistence type="predicted"/>
<evidence type="ECO:0000313" key="1">
    <source>
        <dbReference type="EMBL" id="KKK70329.1"/>
    </source>
</evidence>
<comment type="caution">
    <text evidence="1">The sequence shown here is derived from an EMBL/GenBank/DDBJ whole genome shotgun (WGS) entry which is preliminary data.</text>
</comment>
<feature type="non-terminal residue" evidence="1">
    <location>
        <position position="35"/>
    </location>
</feature>
<protein>
    <submittedName>
        <fullName evidence="1">Uncharacterized protein</fullName>
    </submittedName>
</protein>
<sequence length="35" mass="4333">MFFQIMLFTLLGLWVLFILAVLRDGYENMKWEHEK</sequence>
<dbReference type="AlphaFoldDB" id="A0A0F8ZVB1"/>
<name>A0A0F8ZVB1_9ZZZZ</name>